<organism evidence="6 7">
    <name type="scientific">Nocardia amikacinitolerans</name>
    <dbReference type="NCBI Taxonomy" id="756689"/>
    <lineage>
        <taxon>Bacteria</taxon>
        <taxon>Bacillati</taxon>
        <taxon>Actinomycetota</taxon>
        <taxon>Actinomycetes</taxon>
        <taxon>Mycobacteriales</taxon>
        <taxon>Nocardiaceae</taxon>
        <taxon>Nocardia</taxon>
    </lineage>
</organism>
<dbReference type="AlphaFoldDB" id="A0A285LUI9"/>
<dbReference type="STRING" id="1379680.GCA_001612615_01808"/>
<dbReference type="PIRSF" id="PIRSF036625">
    <property type="entry name" value="GAF_ANTAR"/>
    <property type="match status" value="1"/>
</dbReference>
<dbReference type="InterPro" id="IPR036388">
    <property type="entry name" value="WH-like_DNA-bd_sf"/>
</dbReference>
<evidence type="ECO:0000256" key="1">
    <source>
        <dbReference type="ARBA" id="ARBA00022679"/>
    </source>
</evidence>
<dbReference type="InterPro" id="IPR005561">
    <property type="entry name" value="ANTAR"/>
</dbReference>
<dbReference type="SMART" id="SM00065">
    <property type="entry name" value="GAF"/>
    <property type="match status" value="1"/>
</dbReference>
<dbReference type="InterPro" id="IPR003018">
    <property type="entry name" value="GAF"/>
</dbReference>
<name>A0A285LUI9_9NOCA</name>
<sequence>MAADCFGVSPKVHTMESWQMRCGISEADARGSPVQGWFGMSDSELLVTALSGLVGLLPEPGDLTEPLHRLIDSATDALDLAGCAVLLVADGSSGVVTATPAALADVALSQRSSARGPALDALRHGEPVAVADVRERHSSWPEYTSVAARHGVRAVAEIPMRSGTTTVGALGMYAYDPREWTEPELSVGALLAGIAAGHILTAERLRAQQRLTEQLQHALDSRVLVEQAKGVIANARSTTPQAAYELIRAHARRHRVSVHAVAGGIIELGLRI</sequence>
<dbReference type="InterPro" id="IPR029016">
    <property type="entry name" value="GAF-like_dom_sf"/>
</dbReference>
<dbReference type="Pfam" id="PF13185">
    <property type="entry name" value="GAF_2"/>
    <property type="match status" value="1"/>
</dbReference>
<dbReference type="InterPro" id="IPR011006">
    <property type="entry name" value="CheY-like_superfamily"/>
</dbReference>
<evidence type="ECO:0000256" key="2">
    <source>
        <dbReference type="ARBA" id="ARBA00022777"/>
    </source>
</evidence>
<dbReference type="OrthoDB" id="3683444at2"/>
<keyword evidence="4" id="KW-0804">Transcription</keyword>
<gene>
    <name evidence="6" type="ORF">SAMN04244553_5568</name>
</gene>
<keyword evidence="3" id="KW-0805">Transcription regulation</keyword>
<dbReference type="SUPFAM" id="SSF52172">
    <property type="entry name" value="CheY-like"/>
    <property type="match status" value="1"/>
</dbReference>
<dbReference type="GO" id="GO:0016301">
    <property type="term" value="F:kinase activity"/>
    <property type="evidence" value="ECO:0007669"/>
    <property type="project" value="UniProtKB-KW"/>
</dbReference>
<evidence type="ECO:0000259" key="5">
    <source>
        <dbReference type="PROSITE" id="PS50921"/>
    </source>
</evidence>
<dbReference type="EMBL" id="OBEG01000006">
    <property type="protein sequence ID" value="SNY88589.1"/>
    <property type="molecule type" value="Genomic_DNA"/>
</dbReference>
<protein>
    <submittedName>
        <fullName evidence="6">GAF domain-containing protein</fullName>
    </submittedName>
</protein>
<evidence type="ECO:0000313" key="6">
    <source>
        <dbReference type="EMBL" id="SNY88589.1"/>
    </source>
</evidence>
<dbReference type="Gene3D" id="1.10.10.10">
    <property type="entry name" value="Winged helix-like DNA-binding domain superfamily/Winged helix DNA-binding domain"/>
    <property type="match status" value="1"/>
</dbReference>
<accession>A0A285LUI9</accession>
<reference evidence="6 7" key="1">
    <citation type="submission" date="2017-09" db="EMBL/GenBank/DDBJ databases">
        <authorList>
            <person name="Ehlers B."/>
            <person name="Leendertz F.H."/>
        </authorList>
    </citation>
    <scope>NUCLEOTIDE SEQUENCE [LARGE SCALE GENOMIC DNA]</scope>
    <source>
        <strain evidence="6 7">DSM 45537</strain>
    </source>
</reference>
<dbReference type="Gene3D" id="3.30.450.40">
    <property type="match status" value="1"/>
</dbReference>
<dbReference type="Proteomes" id="UP000219565">
    <property type="component" value="Unassembled WGS sequence"/>
</dbReference>
<keyword evidence="2" id="KW-0418">Kinase</keyword>
<evidence type="ECO:0000313" key="7">
    <source>
        <dbReference type="Proteomes" id="UP000219565"/>
    </source>
</evidence>
<dbReference type="PROSITE" id="PS50921">
    <property type="entry name" value="ANTAR"/>
    <property type="match status" value="1"/>
</dbReference>
<evidence type="ECO:0000256" key="4">
    <source>
        <dbReference type="ARBA" id="ARBA00023163"/>
    </source>
</evidence>
<dbReference type="Pfam" id="PF03861">
    <property type="entry name" value="ANTAR"/>
    <property type="match status" value="1"/>
</dbReference>
<feature type="domain" description="ANTAR" evidence="5">
    <location>
        <begin position="205"/>
        <end position="266"/>
    </location>
</feature>
<dbReference type="SMART" id="SM01012">
    <property type="entry name" value="ANTAR"/>
    <property type="match status" value="1"/>
</dbReference>
<keyword evidence="7" id="KW-1185">Reference proteome</keyword>
<dbReference type="GO" id="GO:0003723">
    <property type="term" value="F:RNA binding"/>
    <property type="evidence" value="ECO:0007669"/>
    <property type="project" value="InterPro"/>
</dbReference>
<proteinExistence type="predicted"/>
<dbReference type="SUPFAM" id="SSF55781">
    <property type="entry name" value="GAF domain-like"/>
    <property type="match status" value="1"/>
</dbReference>
<evidence type="ECO:0000256" key="3">
    <source>
        <dbReference type="ARBA" id="ARBA00023015"/>
    </source>
</evidence>
<dbReference type="InterPro" id="IPR012074">
    <property type="entry name" value="GAF_ANTAR"/>
</dbReference>
<keyword evidence="1" id="KW-0808">Transferase</keyword>